<keyword evidence="7" id="KW-0175">Coiled coil</keyword>
<dbReference type="InterPro" id="IPR026516">
    <property type="entry name" value="THAP1/10"/>
</dbReference>
<protein>
    <recommendedName>
        <fullName evidence="13">THAP-type domain-containing protein</fullName>
    </recommendedName>
</protein>
<organism evidence="14 15">
    <name type="scientific">Rhipicephalus microplus</name>
    <name type="common">Cattle tick</name>
    <name type="synonym">Boophilus microplus</name>
    <dbReference type="NCBI Taxonomy" id="6941"/>
    <lineage>
        <taxon>Eukaryota</taxon>
        <taxon>Metazoa</taxon>
        <taxon>Ecdysozoa</taxon>
        <taxon>Arthropoda</taxon>
        <taxon>Chelicerata</taxon>
        <taxon>Arachnida</taxon>
        <taxon>Acari</taxon>
        <taxon>Parasitiformes</taxon>
        <taxon>Ixodida</taxon>
        <taxon>Ixodoidea</taxon>
        <taxon>Ixodidae</taxon>
        <taxon>Rhipicephalinae</taxon>
        <taxon>Rhipicephalus</taxon>
        <taxon>Boophilus</taxon>
    </lineage>
</organism>
<dbReference type="Proteomes" id="UP000821866">
    <property type="component" value="Chromosome 3"/>
</dbReference>
<dbReference type="GO" id="GO:0008270">
    <property type="term" value="F:zinc ion binding"/>
    <property type="evidence" value="ECO:0007669"/>
    <property type="project" value="UniProtKB-KW"/>
</dbReference>
<keyword evidence="11" id="KW-0131">Cell cycle</keyword>
<accession>A0A9J6E7N3</accession>
<dbReference type="Pfam" id="PF21788">
    <property type="entry name" value="TNP-like_GBD"/>
    <property type="match status" value="1"/>
</dbReference>
<evidence type="ECO:0000256" key="9">
    <source>
        <dbReference type="ARBA" id="ARBA00023163"/>
    </source>
</evidence>
<reference evidence="14" key="2">
    <citation type="submission" date="2021-09" db="EMBL/GenBank/DDBJ databases">
        <authorList>
            <person name="Jia N."/>
            <person name="Wang J."/>
            <person name="Shi W."/>
            <person name="Du L."/>
            <person name="Sun Y."/>
            <person name="Zhan W."/>
            <person name="Jiang J."/>
            <person name="Wang Q."/>
            <person name="Zhang B."/>
            <person name="Ji P."/>
            <person name="Sakyi L.B."/>
            <person name="Cui X."/>
            <person name="Yuan T."/>
            <person name="Jiang B."/>
            <person name="Yang W."/>
            <person name="Lam T.T.-Y."/>
            <person name="Chang Q."/>
            <person name="Ding S."/>
            <person name="Wang X."/>
            <person name="Zhu J."/>
            <person name="Ruan X."/>
            <person name="Zhao L."/>
            <person name="Wei J."/>
            <person name="Que T."/>
            <person name="Du C."/>
            <person name="Cheng J."/>
            <person name="Dai P."/>
            <person name="Han X."/>
            <person name="Huang E."/>
            <person name="Gao Y."/>
            <person name="Liu J."/>
            <person name="Shao H."/>
            <person name="Ye R."/>
            <person name="Li L."/>
            <person name="Wei W."/>
            <person name="Wang X."/>
            <person name="Wang C."/>
            <person name="Huo Q."/>
            <person name="Li W."/>
            <person name="Guo W."/>
            <person name="Chen H."/>
            <person name="Chen S."/>
            <person name="Zhou L."/>
            <person name="Zhou L."/>
            <person name="Ni X."/>
            <person name="Tian J."/>
            <person name="Zhou Y."/>
            <person name="Sheng Y."/>
            <person name="Liu T."/>
            <person name="Pan Y."/>
            <person name="Xia L."/>
            <person name="Li J."/>
            <person name="Zhao F."/>
            <person name="Cao W."/>
        </authorList>
    </citation>
    <scope>NUCLEOTIDE SEQUENCE</scope>
    <source>
        <strain evidence="14">Rmic-2018</strain>
        <tissue evidence="14">Larvae</tissue>
    </source>
</reference>
<dbReference type="SMART" id="SM00980">
    <property type="entry name" value="THAP"/>
    <property type="match status" value="1"/>
</dbReference>
<dbReference type="SUPFAM" id="SSF57716">
    <property type="entry name" value="Glucocorticoid receptor-like (DNA-binding domain)"/>
    <property type="match status" value="1"/>
</dbReference>
<evidence type="ECO:0000256" key="6">
    <source>
        <dbReference type="ARBA" id="ARBA00023015"/>
    </source>
</evidence>
<evidence type="ECO:0000313" key="15">
    <source>
        <dbReference type="Proteomes" id="UP000821866"/>
    </source>
</evidence>
<keyword evidence="5" id="KW-0862">Zinc</keyword>
<feature type="domain" description="THAP-type" evidence="13">
    <location>
        <begin position="1"/>
        <end position="98"/>
    </location>
</feature>
<evidence type="ECO:0000256" key="10">
    <source>
        <dbReference type="ARBA" id="ARBA00023242"/>
    </source>
</evidence>
<keyword evidence="4 12" id="KW-0863">Zinc-finger</keyword>
<evidence type="ECO:0000256" key="1">
    <source>
        <dbReference type="ARBA" id="ARBA00004642"/>
    </source>
</evidence>
<name>A0A9J6E7N3_RHIMP</name>
<dbReference type="InterPro" id="IPR048366">
    <property type="entry name" value="TNP-like_GBD"/>
</dbReference>
<evidence type="ECO:0000256" key="3">
    <source>
        <dbReference type="ARBA" id="ARBA00022723"/>
    </source>
</evidence>
<dbReference type="VEuPathDB" id="VectorBase:LOC119172935"/>
<dbReference type="PANTHER" id="PTHR46600:SF1">
    <property type="entry name" value="THAP DOMAIN-CONTAINING PROTEIN 1"/>
    <property type="match status" value="1"/>
</dbReference>
<dbReference type="AlphaFoldDB" id="A0A9J6E7N3"/>
<dbReference type="PANTHER" id="PTHR46600">
    <property type="entry name" value="THAP DOMAIN-CONTAINING"/>
    <property type="match status" value="1"/>
</dbReference>
<evidence type="ECO:0000256" key="5">
    <source>
        <dbReference type="ARBA" id="ARBA00022833"/>
    </source>
</evidence>
<evidence type="ECO:0000313" key="14">
    <source>
        <dbReference type="EMBL" id="KAH8030136.1"/>
    </source>
</evidence>
<keyword evidence="9" id="KW-0804">Transcription</keyword>
<evidence type="ECO:0000256" key="8">
    <source>
        <dbReference type="ARBA" id="ARBA00023125"/>
    </source>
</evidence>
<gene>
    <name evidence="14" type="ORF">HPB51_006568</name>
</gene>
<evidence type="ECO:0000259" key="13">
    <source>
        <dbReference type="PROSITE" id="PS50950"/>
    </source>
</evidence>
<dbReference type="Pfam" id="PF05485">
    <property type="entry name" value="THAP"/>
    <property type="match status" value="1"/>
</dbReference>
<dbReference type="InterPro" id="IPR006612">
    <property type="entry name" value="THAP_Znf"/>
</dbReference>
<evidence type="ECO:0000256" key="11">
    <source>
        <dbReference type="ARBA" id="ARBA00023306"/>
    </source>
</evidence>
<proteinExistence type="inferred from homology"/>
<dbReference type="PROSITE" id="PS50950">
    <property type="entry name" value="ZF_THAP"/>
    <property type="match status" value="1"/>
</dbReference>
<evidence type="ECO:0000256" key="2">
    <source>
        <dbReference type="ARBA" id="ARBA00006177"/>
    </source>
</evidence>
<dbReference type="GO" id="GO:0005654">
    <property type="term" value="C:nucleoplasm"/>
    <property type="evidence" value="ECO:0007669"/>
    <property type="project" value="UniProtKB-SubCell"/>
</dbReference>
<keyword evidence="8 12" id="KW-0238">DNA-binding</keyword>
<comment type="caution">
    <text evidence="14">The sequence shown here is derived from an EMBL/GenBank/DDBJ whole genome shotgun (WGS) entry which is preliminary data.</text>
</comment>
<evidence type="ECO:0000256" key="4">
    <source>
        <dbReference type="ARBA" id="ARBA00022771"/>
    </source>
</evidence>
<dbReference type="GO" id="GO:0043565">
    <property type="term" value="F:sequence-specific DNA binding"/>
    <property type="evidence" value="ECO:0007669"/>
    <property type="project" value="InterPro"/>
</dbReference>
<comment type="subcellular location">
    <subcellularLocation>
        <location evidence="1">Nucleus</location>
        <location evidence="1">Nucleoplasm</location>
    </subcellularLocation>
</comment>
<evidence type="ECO:0000256" key="12">
    <source>
        <dbReference type="PROSITE-ProRule" id="PRU00309"/>
    </source>
</evidence>
<comment type="similarity">
    <text evidence="2">Belongs to the THAP1 family.</text>
</comment>
<dbReference type="InterPro" id="IPR048365">
    <property type="entry name" value="TNP-like_RNaseH_N"/>
</dbReference>
<sequence>MPARKGSTCFVPLCKGRYKSSEVKVSLFRAPTDPVRLQEWSRNIKQDDKVLDNTCVVCSRHFDERYIQRTFKHVINEEVVELEHERPALTDDAVPTIFPDAPLYFTKHVPKRRKARDLANHYAPPPKRMALDEGMPYSELTESVDVQSASETSAHLFSNISRPSAFCTKIVLTNEPGELCFGWHIRGEKSRDVLVHKHVTFAGCSETTQEQAETSLCRIYCRNVKVDEFFVATKSNALAALEKADALFLCPGCGIEPIKTGQCTKFGESYYSHACSVTTAEGKQCLRCKYTRKLISNQMRRQKQNPKPKFRQRAARQSVQLLRTRRKLAKAQETVKKLRLVNQSVADTAFKQKICGLPPKQQLAVQTCFKAASRKSNRGMAYDKLWVLECILMRMKSPQLYEHIRKHEIMVLPSKTCLDKHLQGFKSTFGFNPKVFSALEQKTKDMDEFSLHGGLVFDELKLSENIAVKACGESSGFVDLGNFTEPEDKTSLSDHGLIIMFQPFQASSVEIICKAPHPVDSSRHLHMISDFPHLVKCVRNAFVSKGLQIPQSHVHVSPIKEAWKNDREAIALKVMPHITQAHVEPNAFEKMRVNLAYQLFSEEVLKGLFFYKSDLQEKFRIVKPTEHFVRLMEKLIFIMSSRTPLRGLRSDSKSAEFLEELIIFFK</sequence>
<dbReference type="SMART" id="SM00692">
    <property type="entry name" value="DM3"/>
    <property type="match status" value="1"/>
</dbReference>
<dbReference type="EMBL" id="JABSTU010000005">
    <property type="protein sequence ID" value="KAH8030136.1"/>
    <property type="molecule type" value="Genomic_DNA"/>
</dbReference>
<dbReference type="Pfam" id="PF21787">
    <property type="entry name" value="TNP-like_RNaseH_N"/>
    <property type="match status" value="1"/>
</dbReference>
<reference evidence="14" key="1">
    <citation type="journal article" date="2020" name="Cell">
        <title>Large-Scale Comparative Analyses of Tick Genomes Elucidate Their Genetic Diversity and Vector Capacities.</title>
        <authorList>
            <consortium name="Tick Genome and Microbiome Consortium (TIGMIC)"/>
            <person name="Jia N."/>
            <person name="Wang J."/>
            <person name="Shi W."/>
            <person name="Du L."/>
            <person name="Sun Y."/>
            <person name="Zhan W."/>
            <person name="Jiang J.F."/>
            <person name="Wang Q."/>
            <person name="Zhang B."/>
            <person name="Ji P."/>
            <person name="Bell-Sakyi L."/>
            <person name="Cui X.M."/>
            <person name="Yuan T.T."/>
            <person name="Jiang B.G."/>
            <person name="Yang W.F."/>
            <person name="Lam T.T."/>
            <person name="Chang Q.C."/>
            <person name="Ding S.J."/>
            <person name="Wang X.J."/>
            <person name="Zhu J.G."/>
            <person name="Ruan X.D."/>
            <person name="Zhao L."/>
            <person name="Wei J.T."/>
            <person name="Ye R.Z."/>
            <person name="Que T.C."/>
            <person name="Du C.H."/>
            <person name="Zhou Y.H."/>
            <person name="Cheng J.X."/>
            <person name="Dai P.F."/>
            <person name="Guo W.B."/>
            <person name="Han X.H."/>
            <person name="Huang E.J."/>
            <person name="Li L.F."/>
            <person name="Wei W."/>
            <person name="Gao Y.C."/>
            <person name="Liu J.Z."/>
            <person name="Shao H.Z."/>
            <person name="Wang X."/>
            <person name="Wang C.C."/>
            <person name="Yang T.C."/>
            <person name="Huo Q.B."/>
            <person name="Li W."/>
            <person name="Chen H.Y."/>
            <person name="Chen S.E."/>
            <person name="Zhou L.G."/>
            <person name="Ni X.B."/>
            <person name="Tian J.H."/>
            <person name="Sheng Y."/>
            <person name="Liu T."/>
            <person name="Pan Y.S."/>
            <person name="Xia L.Y."/>
            <person name="Li J."/>
            <person name="Zhao F."/>
            <person name="Cao W.C."/>
        </authorList>
    </citation>
    <scope>NUCLEOTIDE SEQUENCE</scope>
    <source>
        <strain evidence="14">Rmic-2018</strain>
    </source>
</reference>
<keyword evidence="10" id="KW-0539">Nucleus</keyword>
<evidence type="ECO:0000256" key="7">
    <source>
        <dbReference type="ARBA" id="ARBA00023054"/>
    </source>
</evidence>
<keyword evidence="3" id="KW-0479">Metal-binding</keyword>
<keyword evidence="15" id="KW-1185">Reference proteome</keyword>
<keyword evidence="6" id="KW-0805">Transcription regulation</keyword>